<evidence type="ECO:0000313" key="14">
    <source>
        <dbReference type="EMBL" id="SVE92836.1"/>
    </source>
</evidence>
<evidence type="ECO:0000256" key="2">
    <source>
        <dbReference type="ARBA" id="ARBA00008291"/>
    </source>
</evidence>
<dbReference type="FunFam" id="1.10.150.50:FF:000056">
    <property type="entry name" value="Ectoderm-expressed 4, isoform D"/>
    <property type="match status" value="1"/>
</dbReference>
<reference evidence="14" key="1">
    <citation type="submission" date="2018-08" db="EMBL/GenBank/DDBJ databases">
        <authorList>
            <person name="Cornetti L."/>
        </authorList>
    </citation>
    <scope>NUCLEOTIDE SEQUENCE</scope>
    <source>
        <strain evidence="14">DE-FRO-2-1</strain>
    </source>
</reference>
<organism evidence="14">
    <name type="scientific">Moina brachiata</name>
    <dbReference type="NCBI Taxonomy" id="675436"/>
    <lineage>
        <taxon>Eukaryota</taxon>
        <taxon>Metazoa</taxon>
        <taxon>Ecdysozoa</taxon>
        <taxon>Arthropoda</taxon>
        <taxon>Crustacea</taxon>
        <taxon>Branchiopoda</taxon>
        <taxon>Diplostraca</taxon>
        <taxon>Cladocera</taxon>
        <taxon>Anomopoda</taxon>
        <taxon>Moinidae</taxon>
        <taxon>Moina</taxon>
    </lineage>
</organism>
<dbReference type="SUPFAM" id="SSF48371">
    <property type="entry name" value="ARM repeat"/>
    <property type="match status" value="1"/>
</dbReference>
<dbReference type="InterPro" id="IPR013761">
    <property type="entry name" value="SAM/pointed_sf"/>
</dbReference>
<keyword evidence="4" id="KW-0963">Cytoplasm</keyword>
<dbReference type="CDD" id="cd09501">
    <property type="entry name" value="SAM_SARM1-like_repeat1"/>
    <property type="match status" value="1"/>
</dbReference>
<dbReference type="GO" id="GO:0005737">
    <property type="term" value="C:cytoplasm"/>
    <property type="evidence" value="ECO:0007669"/>
    <property type="project" value="UniProtKB-SubCell"/>
</dbReference>
<evidence type="ECO:0000256" key="1">
    <source>
        <dbReference type="ARBA" id="ARBA00004496"/>
    </source>
</evidence>
<evidence type="ECO:0000259" key="13">
    <source>
        <dbReference type="PROSITE" id="PS50105"/>
    </source>
</evidence>
<dbReference type="Pfam" id="PF13676">
    <property type="entry name" value="TIR_2"/>
    <property type="match status" value="1"/>
</dbReference>
<evidence type="ECO:0000256" key="6">
    <source>
        <dbReference type="ARBA" id="ARBA00022737"/>
    </source>
</evidence>
<name>A0A4Y7NJS6_9CRUS</name>
<accession>A0A4Y7NJS6</accession>
<sequence>MSTQELTSNLSELKSSMSEMKSSLSSHLAAAQASAGPAPSPAALTAVKFPPANLFKGSLERLNMVNSAAGTELAIADVDHDFGVVTTPDSALCPLNGNNKSSEMKFEQRRTASTTSTKITHGDGYSTEEATANASHSRRLQADGVHYEESGQAAAMKARLEMDGVTAEKAAAVKQEQRSLKAGDITQQESRTAAAASMKLTTDNFSAEKVATATHQQKQTVTSTGVINQERRAATSSQSTLTINSNKSVRQEMSIVSSQMNGTLVSLEDADLMSSLPSMDDLETLANASNEADFEQAKVKYAGVMTNCVEKLKAASSVERKKMPVFLDRVSHMVRKAWAVSAPQGQSLASTLCDVLRDNGGLDVLIENCVSDDSALQLSSARLLEQCLTQENREYVVETGLDKVVSLACGCTEVNAGVDQSRVGTGLLEHLFQHNEVTCSDVVKLGGLDAVVRECRRSDVEILRHCAGALANLSLYGGAENQEAMIKRKVPDWLFPLAFHTDDNIKYYACLAIAVLAANKEIEAAVLQSVTLNLVEPFVSTHNPYEFANTVALTWQHHVRRGMKQSKNWLQRLVPVLNSKREEARNLAAFHFCMEAGILQKMRGSTHIFQEIDAIEPLKSVASSPNAIASKYAAQALRLIGEEVPHKLSQQVPLWSVEDVREWVRQIGFADHCDSFGDVCKVDGDLLLQLTEDMLKDDVGMRNAILRKRFMRELASLKKMADYTSCDKTSLNDFLQSLDPSFCAYTYSMLNAGVDKKSLRLLSEEQLLTECGIVNSIHRQRIFDAIRGENGLYDYMENKSLDAFISYRRSTGSQLASLLKVHLQLRSFTVFIDVERLEAGKFDNNLLQSISQAKFFLLVLTAGALDRCRGDDECKDWVHREIVAALKSNCEIIPIIDINFQWPQPEDLPEDMRAVCYFNGVRWVHDYQDACVEKVDKFMRGDAYAKPDHLHGVGQRRHPDGILTPSYTPSTASILQPGSGLMTRSTTNGGGCNGSQPILYQRQGSNESGKGSYSSDKELGGGGNIGLCNGVGGGAGGAISVPNPIALHRSQHMRRSSPNGMRRSPSPSPSSSCIPQQSPQWQKRLLMDRSASPTRSVSPRPMPISPLVQRRVSAGLPLPEPFFNQARRGWVTPIGRRPNWTDDGSFRRSRSLDTGLGDESKMNEDPGEVMQTANRPDSSDSDERDDVLQSPRPEDTLIQPPLPMVVVQEASPKVERASRRDRPVLVRTKSKAAQTIVNAINSRKMSRRSTATDDEAPAPDSPSSSNKFVDRFAPYAFEEPKMAPGAAV</sequence>
<dbReference type="InterPro" id="IPR000157">
    <property type="entry name" value="TIR_dom"/>
</dbReference>
<dbReference type="GO" id="GO:0035591">
    <property type="term" value="F:signaling adaptor activity"/>
    <property type="evidence" value="ECO:0007669"/>
    <property type="project" value="InterPro"/>
</dbReference>
<dbReference type="Gene3D" id="1.10.150.50">
    <property type="entry name" value="Transcription Factor, Ets-1"/>
    <property type="match status" value="2"/>
</dbReference>
<evidence type="ECO:0000256" key="8">
    <source>
        <dbReference type="ARBA" id="ARBA00022859"/>
    </source>
</evidence>
<dbReference type="PROSITE" id="PS50105">
    <property type="entry name" value="SAM_DOMAIN"/>
    <property type="match status" value="1"/>
</dbReference>
<dbReference type="Gene3D" id="1.25.10.10">
    <property type="entry name" value="Leucine-rich Repeat Variant"/>
    <property type="match status" value="1"/>
</dbReference>
<evidence type="ECO:0000256" key="4">
    <source>
        <dbReference type="ARBA" id="ARBA00022490"/>
    </source>
</evidence>
<dbReference type="Gene3D" id="3.40.50.10140">
    <property type="entry name" value="Toll/interleukin-1 receptor homology (TIR) domain"/>
    <property type="match status" value="1"/>
</dbReference>
<gene>
    <name evidence="14" type="primary">EOG090X00FC</name>
</gene>
<protein>
    <recommendedName>
        <fullName evidence="3">ADP-ribosyl cyclase/cyclic ADP-ribose hydrolase</fullName>
        <ecNumber evidence="3">3.2.2.6</ecNumber>
    </recommendedName>
</protein>
<dbReference type="InterPro" id="IPR011989">
    <property type="entry name" value="ARM-like"/>
</dbReference>
<dbReference type="InterPro" id="IPR001660">
    <property type="entry name" value="SAM"/>
</dbReference>
<dbReference type="GO" id="GO:0045087">
    <property type="term" value="P:innate immune response"/>
    <property type="evidence" value="ECO:0007669"/>
    <property type="project" value="UniProtKB-KW"/>
</dbReference>
<evidence type="ECO:0000256" key="11">
    <source>
        <dbReference type="SAM" id="MobiDB-lite"/>
    </source>
</evidence>
<keyword evidence="7" id="KW-0378">Hydrolase</keyword>
<dbReference type="EC" id="3.2.2.6" evidence="3"/>
<dbReference type="InterPro" id="IPR016024">
    <property type="entry name" value="ARM-type_fold"/>
</dbReference>
<keyword evidence="5" id="KW-0399">Innate immunity</keyword>
<dbReference type="InterPro" id="IPR035897">
    <property type="entry name" value="Toll_tir_struct_dom_sf"/>
</dbReference>
<dbReference type="FunFam" id="1.10.150.50:FF:000043">
    <property type="entry name" value="Sterile alpha and TIR motif-containing 1"/>
    <property type="match status" value="1"/>
</dbReference>
<feature type="region of interest" description="Disordered" evidence="11">
    <location>
        <begin position="979"/>
        <end position="1017"/>
    </location>
</feature>
<feature type="compositionally biased region" description="Polar residues" evidence="11">
    <location>
        <begin position="994"/>
        <end position="1014"/>
    </location>
</feature>
<evidence type="ECO:0000256" key="3">
    <source>
        <dbReference type="ARBA" id="ARBA00011982"/>
    </source>
</evidence>
<keyword evidence="6" id="KW-0677">Repeat</keyword>
<comment type="subcellular location">
    <subcellularLocation>
        <location evidence="1">Cytoplasm</location>
    </subcellularLocation>
</comment>
<evidence type="ECO:0000256" key="9">
    <source>
        <dbReference type="ARBA" id="ARBA00023027"/>
    </source>
</evidence>
<dbReference type="GO" id="GO:0061809">
    <property type="term" value="F:NAD+ nucleosidase activity, cyclic ADP-ribose generating"/>
    <property type="evidence" value="ECO:0007669"/>
    <property type="project" value="UniProtKB-EC"/>
</dbReference>
<dbReference type="GO" id="GO:0007165">
    <property type="term" value="P:signal transduction"/>
    <property type="evidence" value="ECO:0007669"/>
    <property type="project" value="InterPro"/>
</dbReference>
<evidence type="ECO:0000256" key="7">
    <source>
        <dbReference type="ARBA" id="ARBA00022801"/>
    </source>
</evidence>
<dbReference type="GO" id="GO:0044297">
    <property type="term" value="C:cell body"/>
    <property type="evidence" value="ECO:0007669"/>
    <property type="project" value="UniProtKB-ARBA"/>
</dbReference>
<dbReference type="SMART" id="SM00255">
    <property type="entry name" value="TIR"/>
    <property type="match status" value="1"/>
</dbReference>
<dbReference type="SUPFAM" id="SSF52200">
    <property type="entry name" value="Toll/Interleukin receptor TIR domain"/>
    <property type="match status" value="1"/>
</dbReference>
<dbReference type="CDD" id="cd24153">
    <property type="entry name" value="SARM1_N"/>
    <property type="match status" value="1"/>
</dbReference>
<dbReference type="GO" id="GO:0048678">
    <property type="term" value="P:response to axon injury"/>
    <property type="evidence" value="ECO:0007669"/>
    <property type="project" value="InterPro"/>
</dbReference>
<dbReference type="Pfam" id="PF07647">
    <property type="entry name" value="SAM_2"/>
    <property type="match status" value="1"/>
</dbReference>
<dbReference type="InterPro" id="IPR039184">
    <property type="entry name" value="SARM1"/>
</dbReference>
<dbReference type="SMART" id="SM00185">
    <property type="entry name" value="ARM"/>
    <property type="match status" value="2"/>
</dbReference>
<evidence type="ECO:0000259" key="12">
    <source>
        <dbReference type="PROSITE" id="PS50104"/>
    </source>
</evidence>
<dbReference type="GO" id="GO:0034128">
    <property type="term" value="P:negative regulation of MyD88-independent toll-like receptor signaling pathway"/>
    <property type="evidence" value="ECO:0007669"/>
    <property type="project" value="InterPro"/>
</dbReference>
<comment type="catalytic activity">
    <reaction evidence="10">
        <text>NAD(+) + H2O = ADP-D-ribose + nicotinamide + H(+)</text>
        <dbReference type="Rhea" id="RHEA:16301"/>
        <dbReference type="ChEBI" id="CHEBI:15377"/>
        <dbReference type="ChEBI" id="CHEBI:15378"/>
        <dbReference type="ChEBI" id="CHEBI:17154"/>
        <dbReference type="ChEBI" id="CHEBI:57540"/>
        <dbReference type="ChEBI" id="CHEBI:57967"/>
        <dbReference type="EC" id="3.2.2.6"/>
    </reaction>
    <physiologicalReaction direction="left-to-right" evidence="10">
        <dbReference type="Rhea" id="RHEA:16302"/>
    </physiologicalReaction>
</comment>
<comment type="similarity">
    <text evidence="2">Belongs to the SARM1 family.</text>
</comment>
<dbReference type="PROSITE" id="PS50104">
    <property type="entry name" value="TIR"/>
    <property type="match status" value="1"/>
</dbReference>
<dbReference type="PANTHER" id="PTHR22998:SF1">
    <property type="entry name" value="NAD(+) HYDROLASE SARM1"/>
    <property type="match status" value="1"/>
</dbReference>
<evidence type="ECO:0000256" key="10">
    <source>
        <dbReference type="ARBA" id="ARBA00047304"/>
    </source>
</evidence>
<dbReference type="Pfam" id="PF00536">
    <property type="entry name" value="SAM_1"/>
    <property type="match status" value="1"/>
</dbReference>
<proteinExistence type="evidence at transcript level"/>
<feature type="region of interest" description="Disordered" evidence="11">
    <location>
        <begin position="1051"/>
        <end position="1081"/>
    </location>
</feature>
<feature type="region of interest" description="Disordered" evidence="11">
    <location>
        <begin position="95"/>
        <end position="125"/>
    </location>
</feature>
<dbReference type="FunFam" id="3.40.50.10140:FF:000012">
    <property type="entry name" value="Sterile alpha and TIR motif-containing protein"/>
    <property type="match status" value="1"/>
</dbReference>
<dbReference type="InterPro" id="IPR000225">
    <property type="entry name" value="Armadillo"/>
</dbReference>
<feature type="domain" description="TIR" evidence="12">
    <location>
        <begin position="799"/>
        <end position="943"/>
    </location>
</feature>
<dbReference type="GO" id="GO:0019677">
    <property type="term" value="P:NAD+ catabolic process"/>
    <property type="evidence" value="ECO:0007669"/>
    <property type="project" value="UniProtKB-ARBA"/>
</dbReference>
<dbReference type="SUPFAM" id="SSF47769">
    <property type="entry name" value="SAM/Pointed domain"/>
    <property type="match status" value="2"/>
</dbReference>
<dbReference type="CDD" id="cd09502">
    <property type="entry name" value="SAM_SARM1-like_repeat2"/>
    <property type="match status" value="1"/>
</dbReference>
<feature type="compositionally biased region" description="Low complexity" evidence="11">
    <location>
        <begin position="1056"/>
        <end position="1081"/>
    </location>
</feature>
<feature type="region of interest" description="Disordered" evidence="11">
    <location>
        <begin position="1132"/>
        <end position="1204"/>
    </location>
</feature>
<dbReference type="EMBL" id="LR023217">
    <property type="protein sequence ID" value="SVE92836.1"/>
    <property type="molecule type" value="mRNA"/>
</dbReference>
<dbReference type="PANTHER" id="PTHR22998">
    <property type="entry name" value="SARM1"/>
    <property type="match status" value="1"/>
</dbReference>
<dbReference type="GO" id="GO:0030425">
    <property type="term" value="C:dendrite"/>
    <property type="evidence" value="ECO:0007669"/>
    <property type="project" value="TreeGrafter"/>
</dbReference>
<dbReference type="SMART" id="SM00454">
    <property type="entry name" value="SAM"/>
    <property type="match status" value="2"/>
</dbReference>
<feature type="domain" description="SAM" evidence="13">
    <location>
        <begin position="655"/>
        <end position="720"/>
    </location>
</feature>
<dbReference type="GO" id="GO:0003953">
    <property type="term" value="F:NAD+ nucleosidase activity"/>
    <property type="evidence" value="ECO:0007669"/>
    <property type="project" value="InterPro"/>
</dbReference>
<keyword evidence="8" id="KW-0391">Immunity</keyword>
<feature type="region of interest" description="Disordered" evidence="11">
    <location>
        <begin position="1241"/>
        <end position="1272"/>
    </location>
</feature>
<evidence type="ECO:0000256" key="5">
    <source>
        <dbReference type="ARBA" id="ARBA00022588"/>
    </source>
</evidence>
<keyword evidence="9" id="KW-0520">NAD</keyword>